<dbReference type="PROSITE" id="PS50234">
    <property type="entry name" value="VWFA"/>
    <property type="match status" value="1"/>
</dbReference>
<dbReference type="EMBL" id="PFBK01000008">
    <property type="protein sequence ID" value="PIR83577.1"/>
    <property type="molecule type" value="Genomic_DNA"/>
</dbReference>
<dbReference type="SUPFAM" id="SSF53300">
    <property type="entry name" value="vWA-like"/>
    <property type="match status" value="1"/>
</dbReference>
<evidence type="ECO:0000256" key="1">
    <source>
        <dbReference type="SAM" id="SignalP"/>
    </source>
</evidence>
<dbReference type="InterPro" id="IPR036465">
    <property type="entry name" value="vWFA_dom_sf"/>
</dbReference>
<feature type="chain" id="PRO_5013964115" description="VWFA domain-containing protein" evidence="1">
    <location>
        <begin position="29"/>
        <end position="251"/>
    </location>
</feature>
<dbReference type="Proteomes" id="UP000231192">
    <property type="component" value="Unassembled WGS sequence"/>
</dbReference>
<feature type="signal peptide" evidence="1">
    <location>
        <begin position="1"/>
        <end position="28"/>
    </location>
</feature>
<dbReference type="AlphaFoldDB" id="A0A2H0UB13"/>
<gene>
    <name evidence="3" type="ORF">COU18_02740</name>
</gene>
<dbReference type="CDD" id="cd00198">
    <property type="entry name" value="vWFA"/>
    <property type="match status" value="1"/>
</dbReference>
<protein>
    <recommendedName>
        <fullName evidence="2">VWFA domain-containing protein</fullName>
    </recommendedName>
</protein>
<keyword evidence="1" id="KW-0732">Signal</keyword>
<feature type="domain" description="VWFA" evidence="2">
    <location>
        <begin position="35"/>
        <end position="186"/>
    </location>
</feature>
<organism evidence="3 4">
    <name type="scientific">Candidatus Kaiserbacteria bacterium CG10_big_fil_rev_8_21_14_0_10_51_14</name>
    <dbReference type="NCBI Taxonomy" id="1974610"/>
    <lineage>
        <taxon>Bacteria</taxon>
        <taxon>Candidatus Kaiseribacteriota</taxon>
    </lineage>
</organism>
<evidence type="ECO:0000313" key="3">
    <source>
        <dbReference type="EMBL" id="PIR83577.1"/>
    </source>
</evidence>
<sequence length="251" mass="27208">MNKQALSRRGWLCAATLVAFFCARESAAQECVDTNLVLAFDASGSIDEEEWILQVEGSADAFLDPEVLRSIVSGPCGAIAVAMVRWAGPGIQRQEIALTRIDSAASAHLFAEALRAVPFEWLAGTSISGAINFSLDLLESAPFRAGRQIIDISGDGFDMGNTEELNLNAQRERAAYRGVTINGLAIVNGRAPPHYPPGSNAGAVEGLRNLELGRYYTQRVMAGPRCFVEVALGFEDFARAFRKKLLRELLM</sequence>
<proteinExistence type="predicted"/>
<dbReference type="Pfam" id="PF06707">
    <property type="entry name" value="DUF1194"/>
    <property type="match status" value="1"/>
</dbReference>
<name>A0A2H0UB13_9BACT</name>
<comment type="caution">
    <text evidence="3">The sequence shown here is derived from an EMBL/GenBank/DDBJ whole genome shotgun (WGS) entry which is preliminary data.</text>
</comment>
<evidence type="ECO:0000259" key="2">
    <source>
        <dbReference type="PROSITE" id="PS50234"/>
    </source>
</evidence>
<dbReference type="InterPro" id="IPR002035">
    <property type="entry name" value="VWF_A"/>
</dbReference>
<dbReference type="InterPro" id="IPR010607">
    <property type="entry name" value="DUF1194"/>
</dbReference>
<evidence type="ECO:0000313" key="4">
    <source>
        <dbReference type="Proteomes" id="UP000231192"/>
    </source>
</evidence>
<accession>A0A2H0UB13</accession>
<reference evidence="4" key="1">
    <citation type="submission" date="2017-09" db="EMBL/GenBank/DDBJ databases">
        <title>Depth-based differentiation of microbial function through sediment-hosted aquifers and enrichment of novel symbionts in the deep terrestrial subsurface.</title>
        <authorList>
            <person name="Probst A.J."/>
            <person name="Ladd B."/>
            <person name="Jarett J.K."/>
            <person name="Geller-Mcgrath D.E."/>
            <person name="Sieber C.M.K."/>
            <person name="Emerson J.B."/>
            <person name="Anantharaman K."/>
            <person name="Thomas B.C."/>
            <person name="Malmstrom R."/>
            <person name="Stieglmeier M."/>
            <person name="Klingl A."/>
            <person name="Woyke T."/>
            <person name="Ryan C.M."/>
            <person name="Banfield J.F."/>
        </authorList>
    </citation>
    <scope>NUCLEOTIDE SEQUENCE [LARGE SCALE GENOMIC DNA]</scope>
</reference>